<protein>
    <submittedName>
        <fullName evidence="4">CO or xanthine dehydrogenase, FAD-binding subunit</fullName>
    </submittedName>
</protein>
<name>A0A1M5P2T8_9FIRM</name>
<dbReference type="GO" id="GO:0016491">
    <property type="term" value="F:oxidoreductase activity"/>
    <property type="evidence" value="ECO:0007669"/>
    <property type="project" value="UniProtKB-KW"/>
</dbReference>
<evidence type="ECO:0000313" key="5">
    <source>
        <dbReference type="Proteomes" id="UP000242329"/>
    </source>
</evidence>
<reference evidence="5" key="1">
    <citation type="submission" date="2016-11" db="EMBL/GenBank/DDBJ databases">
        <authorList>
            <person name="Varghese N."/>
            <person name="Submissions S."/>
        </authorList>
    </citation>
    <scope>NUCLEOTIDE SEQUENCE [LARGE SCALE GENOMIC DNA]</scope>
    <source>
        <strain evidence="5">DSM 11003</strain>
    </source>
</reference>
<dbReference type="InterPro" id="IPR036318">
    <property type="entry name" value="FAD-bd_PCMH-like_sf"/>
</dbReference>
<dbReference type="InterPro" id="IPR005107">
    <property type="entry name" value="CO_DH_flav_C"/>
</dbReference>
<dbReference type="STRING" id="1123382.SAMN02745221_01354"/>
<evidence type="ECO:0000256" key="1">
    <source>
        <dbReference type="ARBA" id="ARBA00022630"/>
    </source>
</evidence>
<gene>
    <name evidence="4" type="ORF">SAMN02745221_01354</name>
</gene>
<dbReference type="PANTHER" id="PTHR42659:SF9">
    <property type="entry name" value="XANTHINE DEHYDROGENASE FAD-BINDING SUBUNIT XDHB-RELATED"/>
    <property type="match status" value="1"/>
</dbReference>
<dbReference type="SUPFAM" id="SSF55447">
    <property type="entry name" value="CO dehydrogenase flavoprotein C-terminal domain-like"/>
    <property type="match status" value="1"/>
</dbReference>
<dbReference type="SUPFAM" id="SSF56176">
    <property type="entry name" value="FAD-binding/transporter-associated domain-like"/>
    <property type="match status" value="1"/>
</dbReference>
<dbReference type="EMBL" id="FQWY01000020">
    <property type="protein sequence ID" value="SHG96110.1"/>
    <property type="molecule type" value="Genomic_DNA"/>
</dbReference>
<keyword evidence="5" id="KW-1185">Reference proteome</keyword>
<dbReference type="Pfam" id="PF03450">
    <property type="entry name" value="CO_deh_flav_C"/>
    <property type="match status" value="1"/>
</dbReference>
<organism evidence="4 5">
    <name type="scientific">Thermosyntropha lipolytica DSM 11003</name>
    <dbReference type="NCBI Taxonomy" id="1123382"/>
    <lineage>
        <taxon>Bacteria</taxon>
        <taxon>Bacillati</taxon>
        <taxon>Bacillota</taxon>
        <taxon>Clostridia</taxon>
        <taxon>Eubacteriales</taxon>
        <taxon>Syntrophomonadaceae</taxon>
        <taxon>Thermosyntropha</taxon>
    </lineage>
</organism>
<dbReference type="PROSITE" id="PS51387">
    <property type="entry name" value="FAD_PCMH"/>
    <property type="match status" value="1"/>
</dbReference>
<dbReference type="InterPro" id="IPR016169">
    <property type="entry name" value="FAD-bd_PCMH_sub2"/>
</dbReference>
<proteinExistence type="predicted"/>
<dbReference type="OrthoDB" id="9803647at2"/>
<keyword evidence="2" id="KW-0560">Oxidoreductase</keyword>
<accession>A0A1M5P2T8</accession>
<dbReference type="InterPro" id="IPR036683">
    <property type="entry name" value="CO_DH_flav_C_dom_sf"/>
</dbReference>
<dbReference type="Proteomes" id="UP000242329">
    <property type="component" value="Unassembled WGS sequence"/>
</dbReference>
<dbReference type="InterPro" id="IPR016166">
    <property type="entry name" value="FAD-bd_PCMH"/>
</dbReference>
<dbReference type="InterPro" id="IPR002346">
    <property type="entry name" value="Mopterin_DH_FAD-bd"/>
</dbReference>
<dbReference type="Gene3D" id="3.30.465.10">
    <property type="match status" value="1"/>
</dbReference>
<dbReference type="PANTHER" id="PTHR42659">
    <property type="entry name" value="XANTHINE DEHYDROGENASE SUBUNIT C-RELATED"/>
    <property type="match status" value="1"/>
</dbReference>
<dbReference type="InterPro" id="IPR051312">
    <property type="entry name" value="Diverse_Substr_Oxidored"/>
</dbReference>
<dbReference type="GO" id="GO:0071949">
    <property type="term" value="F:FAD binding"/>
    <property type="evidence" value="ECO:0007669"/>
    <property type="project" value="InterPro"/>
</dbReference>
<dbReference type="AlphaFoldDB" id="A0A1M5P2T8"/>
<feature type="domain" description="FAD-binding PCMH-type" evidence="3">
    <location>
        <begin position="1"/>
        <end position="164"/>
    </location>
</feature>
<evidence type="ECO:0000313" key="4">
    <source>
        <dbReference type="EMBL" id="SHG96110.1"/>
    </source>
</evidence>
<dbReference type="Gene3D" id="3.30.390.50">
    <property type="entry name" value="CO dehydrogenase flavoprotein, C-terminal domain"/>
    <property type="match status" value="1"/>
</dbReference>
<sequence length="268" mass="29950">MLNIQEYVAPNSLEEAYQYLISQKGATLLGGCAYLNLGTRNIPLAIDLSRTGLSYIRENEDTIELGAMTTFGDVEHSAILARYFNNILALSVRDIVGIQLRNLVTVGGTVYSRYGFSDFITALHVLDTQVKLYKQGIFDLEYFLENGSKEPDILEKVIIKKDNRQAVFKAMRNSRGDYAILNLALARIGDKFRIVVGARPGRAALALNTMEYLNNEYAQKRELSPEILKNAGEIIAEELSFGSNGRGSSEYRKELAKVLLRKAIQEVI</sequence>
<dbReference type="Pfam" id="PF00941">
    <property type="entry name" value="FAD_binding_5"/>
    <property type="match status" value="1"/>
</dbReference>
<dbReference type="SMART" id="SM01092">
    <property type="entry name" value="CO_deh_flav_C"/>
    <property type="match status" value="1"/>
</dbReference>
<dbReference type="RefSeq" id="WP_073091924.1">
    <property type="nucleotide sequence ID" value="NZ_FQWY01000020.1"/>
</dbReference>
<evidence type="ECO:0000259" key="3">
    <source>
        <dbReference type="PROSITE" id="PS51387"/>
    </source>
</evidence>
<evidence type="ECO:0000256" key="2">
    <source>
        <dbReference type="ARBA" id="ARBA00023002"/>
    </source>
</evidence>
<keyword evidence="1" id="KW-0285">Flavoprotein</keyword>